<keyword evidence="1" id="KW-0677">Repeat</keyword>
<gene>
    <name evidence="5" type="ORF">ACOF00016_LOCUS4993</name>
    <name evidence="6" type="ORF">ACOF00016_LOCUS4994</name>
</gene>
<evidence type="ECO:0000313" key="6">
    <source>
        <dbReference type="EMBL" id="CAE0407167.1"/>
    </source>
</evidence>
<dbReference type="PANTHER" id="PTHR24161:SF85">
    <property type="entry name" value="PALMITOYLTRANSFERASE HIP14"/>
    <property type="match status" value="1"/>
</dbReference>
<feature type="compositionally biased region" description="Low complexity" evidence="4">
    <location>
        <begin position="293"/>
        <end position="316"/>
    </location>
</feature>
<proteinExistence type="predicted"/>
<dbReference type="InterPro" id="IPR002110">
    <property type="entry name" value="Ankyrin_rpt"/>
</dbReference>
<dbReference type="Gene3D" id="1.25.40.20">
    <property type="entry name" value="Ankyrin repeat-containing domain"/>
    <property type="match status" value="2"/>
</dbReference>
<feature type="repeat" description="ANK" evidence="3">
    <location>
        <begin position="66"/>
        <end position="98"/>
    </location>
</feature>
<feature type="compositionally biased region" description="Basic and acidic residues" evidence="4">
    <location>
        <begin position="326"/>
        <end position="335"/>
    </location>
</feature>
<dbReference type="EMBL" id="HBIM01005872">
    <property type="protein sequence ID" value="CAE0407166.1"/>
    <property type="molecule type" value="Transcribed_RNA"/>
</dbReference>
<evidence type="ECO:0000256" key="1">
    <source>
        <dbReference type="ARBA" id="ARBA00022737"/>
    </source>
</evidence>
<feature type="region of interest" description="Disordered" evidence="4">
    <location>
        <begin position="233"/>
        <end position="254"/>
    </location>
</feature>
<dbReference type="EMBL" id="HBIM01005873">
    <property type="protein sequence ID" value="CAE0407167.1"/>
    <property type="molecule type" value="Transcribed_RNA"/>
</dbReference>
<evidence type="ECO:0000256" key="2">
    <source>
        <dbReference type="ARBA" id="ARBA00023043"/>
    </source>
</evidence>
<dbReference type="SUPFAM" id="SSF48403">
    <property type="entry name" value="Ankyrin repeat"/>
    <property type="match status" value="1"/>
</dbReference>
<dbReference type="PANTHER" id="PTHR24161">
    <property type="entry name" value="ANK_REP_REGION DOMAIN-CONTAINING PROTEIN-RELATED"/>
    <property type="match status" value="1"/>
</dbReference>
<feature type="repeat" description="ANK" evidence="3">
    <location>
        <begin position="98"/>
        <end position="121"/>
    </location>
</feature>
<dbReference type="PROSITE" id="PS50088">
    <property type="entry name" value="ANK_REPEAT"/>
    <property type="match status" value="2"/>
</dbReference>
<organism evidence="5">
    <name type="scientific">Amphora coffeiformis</name>
    <dbReference type="NCBI Taxonomy" id="265554"/>
    <lineage>
        <taxon>Eukaryota</taxon>
        <taxon>Sar</taxon>
        <taxon>Stramenopiles</taxon>
        <taxon>Ochrophyta</taxon>
        <taxon>Bacillariophyta</taxon>
        <taxon>Bacillariophyceae</taxon>
        <taxon>Bacillariophycidae</taxon>
        <taxon>Thalassiophysales</taxon>
        <taxon>Catenulaceae</taxon>
        <taxon>Amphora</taxon>
    </lineage>
</organism>
<dbReference type="AlphaFoldDB" id="A0A6S8K621"/>
<evidence type="ECO:0000256" key="3">
    <source>
        <dbReference type="PROSITE-ProRule" id="PRU00023"/>
    </source>
</evidence>
<accession>A0A6S8K621</accession>
<name>A0A6S8K621_9STRA</name>
<dbReference type="Pfam" id="PF12796">
    <property type="entry name" value="Ank_2"/>
    <property type="match status" value="1"/>
</dbReference>
<feature type="compositionally biased region" description="Polar residues" evidence="4">
    <location>
        <begin position="242"/>
        <end position="254"/>
    </location>
</feature>
<keyword evidence="2 3" id="KW-0040">ANK repeat</keyword>
<dbReference type="PROSITE" id="PS50297">
    <property type="entry name" value="ANK_REP_REGION"/>
    <property type="match status" value="2"/>
</dbReference>
<dbReference type="SMART" id="SM00248">
    <property type="entry name" value="ANK"/>
    <property type="match status" value="3"/>
</dbReference>
<sequence length="367" mass="39978">MPILQYFYCHQTPLHVTMSNSHDNKRTCPCKRLPLVLSSLTGAEYGDLHSLRRHNRDSIKTKKDSAGNTPLMIAAQNGHIQATAFLLEAGCDVNAPDSGATPLHRASFSGAVGTMRLLLERPDCDLMLPDTSFGDRMTALHKAAAGGRYLAVQLLLAVHAQRGTLAQALQARDANDQTPLQVALSKLPRQAEERQSVARWDMVAGGRVADWTLCVQILQRAAKDGTGLDVREMDGGTLPPNLLTQQSAQSNGDSDNCIDCEVGECATKSWEMAFQRGLMQAMERQLVAKPVENESTTLQTTTISNTSTDVSDTTTQQGGVANENTTNKDEKSDLGRPCDACVNRSLFLYPVSGRLVCRSCKKRSKFD</sequence>
<protein>
    <submittedName>
        <fullName evidence="5">Uncharacterized protein</fullName>
    </submittedName>
</protein>
<dbReference type="InterPro" id="IPR036770">
    <property type="entry name" value="Ankyrin_rpt-contain_sf"/>
</dbReference>
<evidence type="ECO:0000256" key="4">
    <source>
        <dbReference type="SAM" id="MobiDB-lite"/>
    </source>
</evidence>
<feature type="region of interest" description="Disordered" evidence="4">
    <location>
        <begin position="290"/>
        <end position="335"/>
    </location>
</feature>
<evidence type="ECO:0000313" key="5">
    <source>
        <dbReference type="EMBL" id="CAE0407166.1"/>
    </source>
</evidence>
<reference evidence="5" key="1">
    <citation type="submission" date="2021-01" db="EMBL/GenBank/DDBJ databases">
        <authorList>
            <person name="Corre E."/>
            <person name="Pelletier E."/>
            <person name="Niang G."/>
            <person name="Scheremetjew M."/>
            <person name="Finn R."/>
            <person name="Kale V."/>
            <person name="Holt S."/>
            <person name="Cochrane G."/>
            <person name="Meng A."/>
            <person name="Brown T."/>
            <person name="Cohen L."/>
        </authorList>
    </citation>
    <scope>NUCLEOTIDE SEQUENCE</scope>
    <source>
        <strain evidence="5">CCMP127</strain>
    </source>
</reference>